<sequence length="268" mass="27643">MTEATSAPAGERIGGLVVAQDGGVLRITIARPERMNAIDLDTMRTLGDLFETRARERDVRVVVLAGEGGPLSTGADLMAAATGPATDPRVVMDTANRLIRAILTAPVPVVAQVDGAAAGVGASIALAADLTYASPKAYFLLAFVNIGLMPDGGATMLVPASIGRARAAEMALLGERLRAEDAFTAGLITRVLPSEELAAHVDTVAAKLAAGPRRALELTKRSITAATLARVEEAFEIETEGQIELLGSADFAEGAAAMLGRRAPKFGS</sequence>
<evidence type="ECO:0000313" key="2">
    <source>
        <dbReference type="EMBL" id="MFD1814811.1"/>
    </source>
</evidence>
<evidence type="ECO:0000313" key="3">
    <source>
        <dbReference type="Proteomes" id="UP001597286"/>
    </source>
</evidence>
<organism evidence="2 3">
    <name type="scientific">Rhodococcus gannanensis</name>
    <dbReference type="NCBI Taxonomy" id="1960308"/>
    <lineage>
        <taxon>Bacteria</taxon>
        <taxon>Bacillati</taxon>
        <taxon>Actinomycetota</taxon>
        <taxon>Actinomycetes</taxon>
        <taxon>Mycobacteriales</taxon>
        <taxon>Nocardiaceae</taxon>
        <taxon>Rhodococcus</taxon>
    </lineage>
</organism>
<accession>A0ABW4P9X7</accession>
<proteinExistence type="inferred from homology"/>
<protein>
    <submittedName>
        <fullName evidence="2">Enoyl-CoA hydratase</fullName>
    </submittedName>
</protein>
<dbReference type="RefSeq" id="WP_378487281.1">
    <property type="nucleotide sequence ID" value="NZ_JBHUFB010000020.1"/>
</dbReference>
<keyword evidence="3" id="KW-1185">Reference proteome</keyword>
<dbReference type="InterPro" id="IPR001753">
    <property type="entry name" value="Enoyl-CoA_hydra/iso"/>
</dbReference>
<gene>
    <name evidence="2" type="ORF">ACFSJG_21545</name>
</gene>
<dbReference type="SUPFAM" id="SSF52096">
    <property type="entry name" value="ClpP/crotonase"/>
    <property type="match status" value="1"/>
</dbReference>
<dbReference type="Gene3D" id="1.10.12.10">
    <property type="entry name" value="Lyase 2-enoyl-coa Hydratase, Chain A, domain 2"/>
    <property type="match status" value="1"/>
</dbReference>
<dbReference type="InterPro" id="IPR014748">
    <property type="entry name" value="Enoyl-CoA_hydra_C"/>
</dbReference>
<dbReference type="PANTHER" id="PTHR43459">
    <property type="entry name" value="ENOYL-COA HYDRATASE"/>
    <property type="match status" value="1"/>
</dbReference>
<dbReference type="InterPro" id="IPR029045">
    <property type="entry name" value="ClpP/crotonase-like_dom_sf"/>
</dbReference>
<dbReference type="Pfam" id="PF00378">
    <property type="entry name" value="ECH_1"/>
    <property type="match status" value="1"/>
</dbReference>
<dbReference type="Gene3D" id="3.90.226.10">
    <property type="entry name" value="2-enoyl-CoA Hydratase, Chain A, domain 1"/>
    <property type="match status" value="1"/>
</dbReference>
<dbReference type="EMBL" id="JBHUFB010000020">
    <property type="protein sequence ID" value="MFD1814811.1"/>
    <property type="molecule type" value="Genomic_DNA"/>
</dbReference>
<evidence type="ECO:0000256" key="1">
    <source>
        <dbReference type="ARBA" id="ARBA00005254"/>
    </source>
</evidence>
<reference evidence="3" key="1">
    <citation type="journal article" date="2019" name="Int. J. Syst. Evol. Microbiol.">
        <title>The Global Catalogue of Microorganisms (GCM) 10K type strain sequencing project: providing services to taxonomists for standard genome sequencing and annotation.</title>
        <authorList>
            <consortium name="The Broad Institute Genomics Platform"/>
            <consortium name="The Broad Institute Genome Sequencing Center for Infectious Disease"/>
            <person name="Wu L."/>
            <person name="Ma J."/>
        </authorList>
    </citation>
    <scope>NUCLEOTIDE SEQUENCE [LARGE SCALE GENOMIC DNA]</scope>
    <source>
        <strain evidence="3">DT72</strain>
    </source>
</reference>
<dbReference type="CDD" id="cd06558">
    <property type="entry name" value="crotonase-like"/>
    <property type="match status" value="1"/>
</dbReference>
<dbReference type="Proteomes" id="UP001597286">
    <property type="component" value="Unassembled WGS sequence"/>
</dbReference>
<dbReference type="PANTHER" id="PTHR43459:SF1">
    <property type="entry name" value="EG:BACN32G11.4 PROTEIN"/>
    <property type="match status" value="1"/>
</dbReference>
<comment type="caution">
    <text evidence="2">The sequence shown here is derived from an EMBL/GenBank/DDBJ whole genome shotgun (WGS) entry which is preliminary data.</text>
</comment>
<comment type="similarity">
    <text evidence="1">Belongs to the enoyl-CoA hydratase/isomerase family.</text>
</comment>
<name>A0ABW4P9X7_9NOCA</name>